<sequence>MPSTPQDEIERRIEALRRHLRAGSLDAALIAQNIDLFYFTGSMQSGVLIVPAAGEAVYAVRRVLERARRDSPLSQIVPLESYRQLPALVGSAAGGPPRRIGLELDVVPVLVKDRIAAGFEDVEWIDVSPAIRAIRSVKSPLELDKMRAAATISVVILETAMQSLREGMTELELAGRVEAAARRAGHQGLVRMRGWNQEVFFGTLSSGEAGALQSFPDLPLAGEGPSAASPIGAGRRRIVAGEPVILDYVAALDGYLCDQTRTLAIGALPEKFARAHDAAVGILTNVQAAIRPGATPQVLYRRALELAEKFGVADHFMGHGSLRARYLGHGVGLELDEWPILAEKWTQPLEVGQVFCVEPKIVFPGEGAVGIEDEFVVTPEGAERLTRPDQRLFTV</sequence>
<keyword evidence="3" id="KW-0645">Protease</keyword>
<gene>
    <name evidence="3" type="ORF">E6H04_06675</name>
</gene>
<dbReference type="PANTHER" id="PTHR46112:SF2">
    <property type="entry name" value="XAA-PRO AMINOPEPTIDASE P-RELATED"/>
    <property type="match status" value="1"/>
</dbReference>
<keyword evidence="3" id="KW-0031">Aminopeptidase</keyword>
<dbReference type="Gene3D" id="3.40.350.10">
    <property type="entry name" value="Creatinase/prolidase N-terminal domain"/>
    <property type="match status" value="1"/>
</dbReference>
<dbReference type="Gene3D" id="3.90.230.10">
    <property type="entry name" value="Creatinase/methionine aminopeptidase superfamily"/>
    <property type="match status" value="1"/>
</dbReference>
<proteinExistence type="predicted"/>
<evidence type="ECO:0000259" key="1">
    <source>
        <dbReference type="Pfam" id="PF00557"/>
    </source>
</evidence>
<dbReference type="InterPro" id="IPR029149">
    <property type="entry name" value="Creatin/AminoP/Spt16_N"/>
</dbReference>
<evidence type="ECO:0000259" key="2">
    <source>
        <dbReference type="Pfam" id="PF01321"/>
    </source>
</evidence>
<dbReference type="Pfam" id="PF01321">
    <property type="entry name" value="Creatinase_N"/>
    <property type="match status" value="1"/>
</dbReference>
<accession>A0A537JD23</accession>
<feature type="domain" description="Creatinase N-terminal" evidence="2">
    <location>
        <begin position="12"/>
        <end position="137"/>
    </location>
</feature>
<protein>
    <submittedName>
        <fullName evidence="3">Aminopeptidase P family protein</fullName>
    </submittedName>
</protein>
<dbReference type="Pfam" id="PF00557">
    <property type="entry name" value="Peptidase_M24"/>
    <property type="match status" value="1"/>
</dbReference>
<organism evidence="3 4">
    <name type="scientific">Candidatus Segetimicrobium genomatis</name>
    <dbReference type="NCBI Taxonomy" id="2569760"/>
    <lineage>
        <taxon>Bacteria</taxon>
        <taxon>Bacillati</taxon>
        <taxon>Candidatus Sysuimicrobiota</taxon>
        <taxon>Candidatus Sysuimicrobiia</taxon>
        <taxon>Candidatus Sysuimicrobiales</taxon>
        <taxon>Candidatus Segetimicrobiaceae</taxon>
        <taxon>Candidatus Segetimicrobium</taxon>
    </lineage>
</organism>
<name>A0A537JD23_9BACT</name>
<evidence type="ECO:0000313" key="3">
    <source>
        <dbReference type="EMBL" id="TMI81439.1"/>
    </source>
</evidence>
<feature type="domain" description="Peptidase M24" evidence="1">
    <location>
        <begin position="144"/>
        <end position="378"/>
    </location>
</feature>
<dbReference type="InterPro" id="IPR036005">
    <property type="entry name" value="Creatinase/aminopeptidase-like"/>
</dbReference>
<comment type="caution">
    <text evidence="3">The sequence shown here is derived from an EMBL/GenBank/DDBJ whole genome shotgun (WGS) entry which is preliminary data.</text>
</comment>
<dbReference type="SUPFAM" id="SSF55920">
    <property type="entry name" value="Creatinase/aminopeptidase"/>
    <property type="match status" value="1"/>
</dbReference>
<dbReference type="InterPro" id="IPR050659">
    <property type="entry name" value="Peptidase_M24B"/>
</dbReference>
<dbReference type="GO" id="GO:0004177">
    <property type="term" value="F:aminopeptidase activity"/>
    <property type="evidence" value="ECO:0007669"/>
    <property type="project" value="UniProtKB-KW"/>
</dbReference>
<dbReference type="InterPro" id="IPR000994">
    <property type="entry name" value="Pept_M24"/>
</dbReference>
<dbReference type="SUPFAM" id="SSF53092">
    <property type="entry name" value="Creatinase/prolidase N-terminal domain"/>
    <property type="match status" value="1"/>
</dbReference>
<keyword evidence="3" id="KW-0378">Hydrolase</keyword>
<dbReference type="PANTHER" id="PTHR46112">
    <property type="entry name" value="AMINOPEPTIDASE"/>
    <property type="match status" value="1"/>
</dbReference>
<dbReference type="InterPro" id="IPR000587">
    <property type="entry name" value="Creatinase_N"/>
</dbReference>
<dbReference type="EMBL" id="VBAO01000172">
    <property type="protein sequence ID" value="TMI81439.1"/>
    <property type="molecule type" value="Genomic_DNA"/>
</dbReference>
<evidence type="ECO:0000313" key="4">
    <source>
        <dbReference type="Proteomes" id="UP000320048"/>
    </source>
</evidence>
<dbReference type="Proteomes" id="UP000320048">
    <property type="component" value="Unassembled WGS sequence"/>
</dbReference>
<reference evidence="3 4" key="1">
    <citation type="journal article" date="2019" name="Nat. Microbiol.">
        <title>Mediterranean grassland soil C-N compound turnover is dependent on rainfall and depth, and is mediated by genomically divergent microorganisms.</title>
        <authorList>
            <person name="Diamond S."/>
            <person name="Andeer P.F."/>
            <person name="Li Z."/>
            <person name="Crits-Christoph A."/>
            <person name="Burstein D."/>
            <person name="Anantharaman K."/>
            <person name="Lane K.R."/>
            <person name="Thomas B.C."/>
            <person name="Pan C."/>
            <person name="Northen T.R."/>
            <person name="Banfield J.F."/>
        </authorList>
    </citation>
    <scope>NUCLEOTIDE SEQUENCE [LARGE SCALE GENOMIC DNA]</scope>
    <source>
        <strain evidence="3">NP_7</strain>
    </source>
</reference>
<dbReference type="AlphaFoldDB" id="A0A537JD23"/>